<gene>
    <name evidence="3" type="ORF">DF3PB_2060002</name>
</gene>
<dbReference type="Pfam" id="PF13579">
    <property type="entry name" value="Glyco_trans_4_4"/>
    <property type="match status" value="1"/>
</dbReference>
<accession>A0A380TDL0</accession>
<reference evidence="3" key="1">
    <citation type="submission" date="2018-07" db="EMBL/GenBank/DDBJ databases">
        <authorList>
            <person name="Quirk P.G."/>
            <person name="Krulwich T.A."/>
        </authorList>
    </citation>
    <scope>NUCLEOTIDE SEQUENCE</scope>
</reference>
<sequence length="378" mass="41914">MKILYHYRTAANDGQAVHREELIAAFRSLGHEVFVVGPARAVVDDASTADSALSLLRNRLPRSLHELLELAYCVPDFLRLLATYRRVRPDFVYERYNLFLLSGAWLKRTTNVPFAVEVNSPLTDERAAHGGLAWTALARFADQTVWRAADVALPVTGVLARYLEREGVSANRIMVVANGIDEARLSVASVETAVRQELGLDKRIVLGFTGFVREWHGLHRVVELLTAEPALHLLVVGDGPARASLERQAAERGVADRFTVTGVVPHGKVAWYVNAFDIALQPASTPWASPLKLFEYMALACAIVAPDQENLREVLDHGETALLFDPEWPETLSDAIRRLAGDPCLRGRLGTAARAAIHTRGFTWRRNAERILEAMARC</sequence>
<dbReference type="SMR" id="A0A380TDL0"/>
<evidence type="ECO:0000259" key="2">
    <source>
        <dbReference type="Pfam" id="PF13579"/>
    </source>
</evidence>
<name>A0A380TDL0_9ZZZZ</name>
<dbReference type="Pfam" id="PF00534">
    <property type="entry name" value="Glycos_transf_1"/>
    <property type="match status" value="1"/>
</dbReference>
<organism evidence="3">
    <name type="scientific">metagenome</name>
    <dbReference type="NCBI Taxonomy" id="256318"/>
    <lineage>
        <taxon>unclassified sequences</taxon>
        <taxon>metagenomes</taxon>
    </lineage>
</organism>
<protein>
    <submittedName>
        <fullName evidence="3">D496</fullName>
    </submittedName>
</protein>
<dbReference type="CDD" id="cd03794">
    <property type="entry name" value="GT4_WbuB-like"/>
    <property type="match status" value="1"/>
</dbReference>
<dbReference type="InterPro" id="IPR028098">
    <property type="entry name" value="Glyco_trans_4-like_N"/>
</dbReference>
<feature type="domain" description="Glycosyltransferase subfamily 4-like N-terminal" evidence="2">
    <location>
        <begin position="14"/>
        <end position="179"/>
    </location>
</feature>
<proteinExistence type="predicted"/>
<dbReference type="GO" id="GO:0016757">
    <property type="term" value="F:glycosyltransferase activity"/>
    <property type="evidence" value="ECO:0007669"/>
    <property type="project" value="InterPro"/>
</dbReference>
<evidence type="ECO:0000313" key="3">
    <source>
        <dbReference type="EMBL" id="SUS05718.1"/>
    </source>
</evidence>
<dbReference type="SUPFAM" id="SSF53756">
    <property type="entry name" value="UDP-Glycosyltransferase/glycogen phosphorylase"/>
    <property type="match status" value="1"/>
</dbReference>
<feature type="domain" description="Glycosyl transferase family 1" evidence="1">
    <location>
        <begin position="194"/>
        <end position="354"/>
    </location>
</feature>
<evidence type="ECO:0000259" key="1">
    <source>
        <dbReference type="Pfam" id="PF00534"/>
    </source>
</evidence>
<dbReference type="PANTHER" id="PTHR45947">
    <property type="entry name" value="SULFOQUINOVOSYL TRANSFERASE SQD2"/>
    <property type="match status" value="1"/>
</dbReference>
<dbReference type="Gene3D" id="3.40.50.2000">
    <property type="entry name" value="Glycogen Phosphorylase B"/>
    <property type="match status" value="2"/>
</dbReference>
<dbReference type="InterPro" id="IPR001296">
    <property type="entry name" value="Glyco_trans_1"/>
</dbReference>
<dbReference type="InterPro" id="IPR050194">
    <property type="entry name" value="Glycosyltransferase_grp1"/>
</dbReference>
<dbReference type="PANTHER" id="PTHR45947:SF3">
    <property type="entry name" value="SULFOQUINOVOSYL TRANSFERASE SQD2"/>
    <property type="match status" value="1"/>
</dbReference>
<dbReference type="EMBL" id="UIDG01000120">
    <property type="protein sequence ID" value="SUS05718.1"/>
    <property type="molecule type" value="Genomic_DNA"/>
</dbReference>
<dbReference type="AlphaFoldDB" id="A0A380TDL0"/>